<dbReference type="EMBL" id="JH823219">
    <property type="protein sequence ID" value="EKC34741.1"/>
    <property type="molecule type" value="Genomic_DNA"/>
</dbReference>
<protein>
    <submittedName>
        <fullName evidence="1">Uncharacterized protein</fullName>
    </submittedName>
</protein>
<evidence type="ECO:0000313" key="1">
    <source>
        <dbReference type="EMBL" id="EKC34741.1"/>
    </source>
</evidence>
<dbReference type="AlphaFoldDB" id="K1RKC6"/>
<sequence length="898" mass="103097">MLPVRWLIVFGLAFVTEVLALPTPYITRKQNGTTEGSPKDGTLLVPSKESTAEKLARLSQCLLKPVSPTLTSEIQEKLDDGARLIHMYLTIVNHTGQFPGEVHSDVFEPLRWTRSTGTMGRGIMMLKNTYNILSMNTLNYEVEYMYDIALVQDPPNCLSSMDIYDVQEYLGRFLLNDAKGIILNGTEDVVGNSTQEICNFHINVDDDFDMGYFHYECCHLNGKMELVCERLLPNLWITAIIICVFVLNIVVVFFSPFFVPKSFYEAQEEPAVYEFSLKNPETLRVKYTNKNTGDPKEISLKRFSKFSKEFKNQVDSDKIELNSVHSFEISKIKFNVQPANLLSTSSSPIGIWSSFYNRAFLCEVGKDEGIYSCCTSSMAPFRNYKWQDFLRRLMHAILLLLVSVPWIIRVILYYIYEDEELSAMREAASERGVNSYYVQASFAVRYLTPVHAVFLLCYLVIVVDSFFLGLVFNAYIAKFKRILVRCLSDMDAYARFATFDWLLEILVYPLEKLGLYALPFIVFYWTLMTIVLAPALLYYLVPTINIFIRLVLHWWAYLCPSCNCLTKFFEKNLGLDHLPIGLPWKKRLFEFFIVNMCLLTMSSYLFLAVESLTFFVEILVYTLVGIILNADVTLKYVSLTLMLLLYTRDSFGSVTRVYTTYTESIINVLRKIEKEQVDELGICDENKALTPHALGIEPDKMADINVERNELTCTLHNVIMFIDKEMNAFRISKSFYYKTIDMNVDGCPGRLFPNVMKALRQLLMIMVFLMFVFLVVSAFGDRYEVSGVSQMLATLVGGFLPWIFSNILFRSPVQSTSIDTNSATFTTFKRFLHKEANSFTQDWQVVEFLKDLVPERCSEELQDDIDLIVVQSTDEKTSTGKSVLSSVTEPFLRLSKNV</sequence>
<dbReference type="HOGENOM" id="CLU_322447_0_0_1"/>
<accession>K1RKC6</accession>
<name>K1RKC6_MAGGI</name>
<reference evidence="1" key="1">
    <citation type="journal article" date="2012" name="Nature">
        <title>The oyster genome reveals stress adaptation and complexity of shell formation.</title>
        <authorList>
            <person name="Zhang G."/>
            <person name="Fang X."/>
            <person name="Guo X."/>
            <person name="Li L."/>
            <person name="Luo R."/>
            <person name="Xu F."/>
            <person name="Yang P."/>
            <person name="Zhang L."/>
            <person name="Wang X."/>
            <person name="Qi H."/>
            <person name="Xiong Z."/>
            <person name="Que H."/>
            <person name="Xie Y."/>
            <person name="Holland P.W."/>
            <person name="Paps J."/>
            <person name="Zhu Y."/>
            <person name="Wu F."/>
            <person name="Chen Y."/>
            <person name="Wang J."/>
            <person name="Peng C."/>
            <person name="Meng J."/>
            <person name="Yang L."/>
            <person name="Liu J."/>
            <person name="Wen B."/>
            <person name="Zhang N."/>
            <person name="Huang Z."/>
            <person name="Zhu Q."/>
            <person name="Feng Y."/>
            <person name="Mount A."/>
            <person name="Hedgecock D."/>
            <person name="Xu Z."/>
            <person name="Liu Y."/>
            <person name="Domazet-Loso T."/>
            <person name="Du Y."/>
            <person name="Sun X."/>
            <person name="Zhang S."/>
            <person name="Liu B."/>
            <person name="Cheng P."/>
            <person name="Jiang X."/>
            <person name="Li J."/>
            <person name="Fan D."/>
            <person name="Wang W."/>
            <person name="Fu W."/>
            <person name="Wang T."/>
            <person name="Wang B."/>
            <person name="Zhang J."/>
            <person name="Peng Z."/>
            <person name="Li Y."/>
            <person name="Li N."/>
            <person name="Wang J."/>
            <person name="Chen M."/>
            <person name="He Y."/>
            <person name="Tan F."/>
            <person name="Song X."/>
            <person name="Zheng Q."/>
            <person name="Huang R."/>
            <person name="Yang H."/>
            <person name="Du X."/>
            <person name="Chen L."/>
            <person name="Yang M."/>
            <person name="Gaffney P.M."/>
            <person name="Wang S."/>
            <person name="Luo L."/>
            <person name="She Z."/>
            <person name="Ming Y."/>
            <person name="Huang W."/>
            <person name="Zhang S."/>
            <person name="Huang B."/>
            <person name="Zhang Y."/>
            <person name="Qu T."/>
            <person name="Ni P."/>
            <person name="Miao G."/>
            <person name="Wang J."/>
            <person name="Wang Q."/>
            <person name="Steinberg C.E."/>
            <person name="Wang H."/>
            <person name="Li N."/>
            <person name="Qian L."/>
            <person name="Zhang G."/>
            <person name="Li Y."/>
            <person name="Yang H."/>
            <person name="Liu X."/>
            <person name="Wang J."/>
            <person name="Yin Y."/>
            <person name="Wang J."/>
        </authorList>
    </citation>
    <scope>NUCLEOTIDE SEQUENCE [LARGE SCALE GENOMIC DNA]</scope>
    <source>
        <strain evidence="1">05x7-T-G4-1.051#20</strain>
    </source>
</reference>
<dbReference type="InParanoid" id="K1RKC6"/>
<gene>
    <name evidence="1" type="ORF">CGI_10021723</name>
</gene>
<organism evidence="1">
    <name type="scientific">Magallana gigas</name>
    <name type="common">Pacific oyster</name>
    <name type="synonym">Crassostrea gigas</name>
    <dbReference type="NCBI Taxonomy" id="29159"/>
    <lineage>
        <taxon>Eukaryota</taxon>
        <taxon>Metazoa</taxon>
        <taxon>Spiralia</taxon>
        <taxon>Lophotrochozoa</taxon>
        <taxon>Mollusca</taxon>
        <taxon>Bivalvia</taxon>
        <taxon>Autobranchia</taxon>
        <taxon>Pteriomorphia</taxon>
        <taxon>Ostreida</taxon>
        <taxon>Ostreoidea</taxon>
        <taxon>Ostreidae</taxon>
        <taxon>Magallana</taxon>
    </lineage>
</organism>
<proteinExistence type="predicted"/>